<accession>A0A1I0TM04</accession>
<evidence type="ECO:0000256" key="1">
    <source>
        <dbReference type="ARBA" id="ARBA00004418"/>
    </source>
</evidence>
<dbReference type="RefSeq" id="WP_052081621.1">
    <property type="nucleotide sequence ID" value="NZ_FOJO01000010.1"/>
</dbReference>
<proteinExistence type="inferred from homology"/>
<keyword evidence="5" id="KW-0574">Periplasm</keyword>
<name>A0A1I0TM04_9RHOB</name>
<evidence type="ECO:0000256" key="6">
    <source>
        <dbReference type="SAM" id="SignalP"/>
    </source>
</evidence>
<dbReference type="EMBL" id="FOJO01000010">
    <property type="protein sequence ID" value="SFA52799.1"/>
    <property type="molecule type" value="Genomic_DNA"/>
</dbReference>
<evidence type="ECO:0000313" key="7">
    <source>
        <dbReference type="EMBL" id="SFA52799.1"/>
    </source>
</evidence>
<keyword evidence="4 6" id="KW-0732">Signal</keyword>
<keyword evidence="3" id="KW-0813">Transport</keyword>
<dbReference type="OrthoDB" id="9815444at2"/>
<gene>
    <name evidence="7" type="ORF">SAMN04487972_11027</name>
</gene>
<dbReference type="CDD" id="cd13589">
    <property type="entry name" value="PBP2_polyamine_RpCGA009"/>
    <property type="match status" value="1"/>
</dbReference>
<evidence type="ECO:0000256" key="5">
    <source>
        <dbReference type="ARBA" id="ARBA00022764"/>
    </source>
</evidence>
<feature type="signal peptide" evidence="6">
    <location>
        <begin position="1"/>
        <end position="23"/>
    </location>
</feature>
<evidence type="ECO:0000313" key="8">
    <source>
        <dbReference type="Proteomes" id="UP000182312"/>
    </source>
</evidence>
<dbReference type="GO" id="GO:0015888">
    <property type="term" value="P:thiamine transport"/>
    <property type="evidence" value="ECO:0007669"/>
    <property type="project" value="TreeGrafter"/>
</dbReference>
<reference evidence="7 8" key="1">
    <citation type="submission" date="2016-10" db="EMBL/GenBank/DDBJ databases">
        <authorList>
            <person name="de Groot N.N."/>
        </authorList>
    </citation>
    <scope>NUCLEOTIDE SEQUENCE [LARGE SCALE GENOMIC DNA]</scope>
    <source>
        <strain evidence="7 8">CGMCC 1.6117</strain>
    </source>
</reference>
<dbReference type="GO" id="GO:0030976">
    <property type="term" value="F:thiamine pyrophosphate binding"/>
    <property type="evidence" value="ECO:0007669"/>
    <property type="project" value="TreeGrafter"/>
</dbReference>
<comment type="similarity">
    <text evidence="2">Belongs to the bacterial solute-binding protein 1 family.</text>
</comment>
<sequence>MNPVIRTSCLSLLLGLPATAAIAQEINVVSWGGAIEASQVKAYNEPFTAATGIGVKAIAADDPASPLKTQIEAQNVTSDVFDVAMSDAIRLCDEGALVEIDPADLPDGADGTPAADDFLDGALWECAVGNIVAGTVISFNRDSFPDGAPSTVADFFDTETYPGKRSLAKSVKRTLYLGLIADGVPAAEVYDQLATPEGVDRAFAMLDTIKDDVVWWEAGAQPPQLLADGEVTMTTAYNGRIFDAMINEGKPFDIIWDGQFLELNAFVIPKDAPNPQAAMEYVKFASSTEALAGQARYISYGPARKSSTALLGLYQDDKTEIAPYLPTAPEHLENAVMDDPEFWADHDAELTERFNNWLASD</sequence>
<dbReference type="PANTHER" id="PTHR30006">
    <property type="entry name" value="THIAMINE-BINDING PERIPLASMIC PROTEIN-RELATED"/>
    <property type="match status" value="1"/>
</dbReference>
<dbReference type="GO" id="GO:0030975">
    <property type="term" value="F:thiamine binding"/>
    <property type="evidence" value="ECO:0007669"/>
    <property type="project" value="TreeGrafter"/>
</dbReference>
<protein>
    <submittedName>
        <fullName evidence="7">Putative spermidine/putrescine transport system substrate-binding protein</fullName>
    </submittedName>
</protein>
<dbReference type="AlphaFoldDB" id="A0A1I0TM04"/>
<evidence type="ECO:0000256" key="2">
    <source>
        <dbReference type="ARBA" id="ARBA00008520"/>
    </source>
</evidence>
<comment type="subcellular location">
    <subcellularLocation>
        <location evidence="1">Periplasm</location>
    </subcellularLocation>
</comment>
<feature type="chain" id="PRO_5010340253" evidence="6">
    <location>
        <begin position="24"/>
        <end position="361"/>
    </location>
</feature>
<dbReference type="Pfam" id="PF13416">
    <property type="entry name" value="SBP_bac_8"/>
    <property type="match status" value="1"/>
</dbReference>
<evidence type="ECO:0000256" key="4">
    <source>
        <dbReference type="ARBA" id="ARBA00022729"/>
    </source>
</evidence>
<dbReference type="GO" id="GO:0030288">
    <property type="term" value="C:outer membrane-bounded periplasmic space"/>
    <property type="evidence" value="ECO:0007669"/>
    <property type="project" value="TreeGrafter"/>
</dbReference>
<organism evidence="7 8">
    <name type="scientific">Paracoccus halophilus</name>
    <dbReference type="NCBI Taxonomy" id="376733"/>
    <lineage>
        <taxon>Bacteria</taxon>
        <taxon>Pseudomonadati</taxon>
        <taxon>Pseudomonadota</taxon>
        <taxon>Alphaproteobacteria</taxon>
        <taxon>Rhodobacterales</taxon>
        <taxon>Paracoccaceae</taxon>
        <taxon>Paracoccus</taxon>
    </lineage>
</organism>
<dbReference type="PANTHER" id="PTHR30006:SF3">
    <property type="entry name" value="THIAMINE-BINDING PERIPLASMIC PROTEIN"/>
    <property type="match status" value="1"/>
</dbReference>
<dbReference type="Gene3D" id="3.40.190.10">
    <property type="entry name" value="Periplasmic binding protein-like II"/>
    <property type="match status" value="2"/>
</dbReference>
<dbReference type="Proteomes" id="UP000182312">
    <property type="component" value="Unassembled WGS sequence"/>
</dbReference>
<dbReference type="SUPFAM" id="SSF53850">
    <property type="entry name" value="Periplasmic binding protein-like II"/>
    <property type="match status" value="1"/>
</dbReference>
<evidence type="ECO:0000256" key="3">
    <source>
        <dbReference type="ARBA" id="ARBA00022448"/>
    </source>
</evidence>
<dbReference type="InterPro" id="IPR006059">
    <property type="entry name" value="SBP"/>
</dbReference>